<name>A0AC11DE71_SHEEP</name>
<reference evidence="1" key="2">
    <citation type="submission" date="2025-08" db="UniProtKB">
        <authorList>
            <consortium name="Ensembl"/>
        </authorList>
    </citation>
    <scope>IDENTIFICATION</scope>
</reference>
<reference evidence="1" key="3">
    <citation type="submission" date="2025-09" db="UniProtKB">
        <authorList>
            <consortium name="Ensembl"/>
        </authorList>
    </citation>
    <scope>IDENTIFICATION</scope>
</reference>
<protein>
    <submittedName>
        <fullName evidence="1">Ras and Rab interactor 1</fullName>
    </submittedName>
</protein>
<organism evidence="1">
    <name type="scientific">Ovis aries</name>
    <name type="common">Sheep</name>
    <dbReference type="NCBI Taxonomy" id="9940"/>
    <lineage>
        <taxon>Eukaryota</taxon>
        <taxon>Metazoa</taxon>
        <taxon>Chordata</taxon>
        <taxon>Craniata</taxon>
        <taxon>Vertebrata</taxon>
        <taxon>Euteleostomi</taxon>
        <taxon>Mammalia</taxon>
        <taxon>Eutheria</taxon>
        <taxon>Laurasiatheria</taxon>
        <taxon>Artiodactyla</taxon>
        <taxon>Ruminantia</taxon>
        <taxon>Pecora</taxon>
        <taxon>Bovidae</taxon>
        <taxon>Caprinae</taxon>
        <taxon>Ovis</taxon>
    </lineage>
</organism>
<reference evidence="1" key="1">
    <citation type="submission" date="2020-11" db="EMBL/GenBank/DDBJ databases">
        <authorList>
            <person name="Davenport K.M."/>
            <person name="Bickhart D.M."/>
            <person name="Smith T.P.L."/>
            <person name="Murdoch B.M."/>
            <person name="Rosen B.D."/>
        </authorList>
    </citation>
    <scope>NUCLEOTIDE SEQUENCE [LARGE SCALE GENOMIC DNA]</scope>
    <source>
        <strain evidence="1">OAR_USU_Benz2616</strain>
    </source>
</reference>
<sequence length="80" mass="8480">METPGEPRTGPLGAPYPASFASGHLEREKHFWYGSLTVASAKPCACGCPRPVAPPSSPATVSRRPLGASPWRAQTLCSTW</sequence>
<evidence type="ECO:0000313" key="1">
    <source>
        <dbReference type="Ensembl" id="ENSOARP00020044216.1"/>
    </source>
</evidence>
<gene>
    <name evidence="1" type="primary">RIN1</name>
</gene>
<proteinExistence type="predicted"/>
<accession>A0AC11DE71</accession>
<dbReference type="Ensembl" id="ENSOART00020079979.1">
    <property type="protein sequence ID" value="ENSOARP00020044216.1"/>
    <property type="gene ID" value="ENSOARG00020022933.2"/>
</dbReference>